<dbReference type="InterPro" id="IPR032466">
    <property type="entry name" value="Metal_Hydrolase"/>
</dbReference>
<evidence type="ECO:0000256" key="1">
    <source>
        <dbReference type="ARBA" id="ARBA00009275"/>
    </source>
</evidence>
<reference evidence="2" key="2">
    <citation type="submission" date="2020-11" db="EMBL/GenBank/DDBJ databases">
        <authorList>
            <person name="McCartney M.A."/>
            <person name="Auch B."/>
            <person name="Kono T."/>
            <person name="Mallez S."/>
            <person name="Becker A."/>
            <person name="Gohl D.M."/>
            <person name="Silverstein K.A.T."/>
            <person name="Koren S."/>
            <person name="Bechman K.B."/>
            <person name="Herman A."/>
            <person name="Abrahante J.E."/>
            <person name="Garbe J."/>
        </authorList>
    </citation>
    <scope>NUCLEOTIDE SEQUENCE</scope>
    <source>
        <strain evidence="2">Duluth1</strain>
        <tissue evidence="2">Whole animal</tissue>
    </source>
</reference>
<gene>
    <name evidence="2" type="ORF">DPMN_091889</name>
</gene>
<proteinExistence type="inferred from homology"/>
<dbReference type="Proteomes" id="UP000828390">
    <property type="component" value="Unassembled WGS sequence"/>
</dbReference>
<comment type="caution">
    <text evidence="2">The sequence shown here is derived from an EMBL/GenBank/DDBJ whole genome shotgun (WGS) entry which is preliminary data.</text>
</comment>
<accession>A0A9D4L0M9</accession>
<protein>
    <recommendedName>
        <fullName evidence="4">TatD</fullName>
    </recommendedName>
</protein>
<dbReference type="Pfam" id="PF01026">
    <property type="entry name" value="TatD_DNase"/>
    <property type="match status" value="1"/>
</dbReference>
<name>A0A9D4L0M9_DREPO</name>
<dbReference type="GO" id="GO:0016788">
    <property type="term" value="F:hydrolase activity, acting on ester bonds"/>
    <property type="evidence" value="ECO:0007669"/>
    <property type="project" value="InterPro"/>
</dbReference>
<organism evidence="2 3">
    <name type="scientific">Dreissena polymorpha</name>
    <name type="common">Zebra mussel</name>
    <name type="synonym">Mytilus polymorpha</name>
    <dbReference type="NCBI Taxonomy" id="45954"/>
    <lineage>
        <taxon>Eukaryota</taxon>
        <taxon>Metazoa</taxon>
        <taxon>Spiralia</taxon>
        <taxon>Lophotrochozoa</taxon>
        <taxon>Mollusca</taxon>
        <taxon>Bivalvia</taxon>
        <taxon>Autobranchia</taxon>
        <taxon>Heteroconchia</taxon>
        <taxon>Euheterodonta</taxon>
        <taxon>Imparidentia</taxon>
        <taxon>Neoheterodontei</taxon>
        <taxon>Myida</taxon>
        <taxon>Dreissenoidea</taxon>
        <taxon>Dreissenidae</taxon>
        <taxon>Dreissena</taxon>
    </lineage>
</organism>
<dbReference type="AlphaFoldDB" id="A0A9D4L0M9"/>
<evidence type="ECO:0000313" key="2">
    <source>
        <dbReference type="EMBL" id="KAH3849486.1"/>
    </source>
</evidence>
<dbReference type="SUPFAM" id="SSF51556">
    <property type="entry name" value="Metallo-dependent hydrolases"/>
    <property type="match status" value="1"/>
</dbReference>
<dbReference type="InterPro" id="IPR001130">
    <property type="entry name" value="TatD-like"/>
</dbReference>
<comment type="similarity">
    <text evidence="1">Belongs to the metallo-dependent hydrolases superfamily. TatD-type hydrolase family.</text>
</comment>
<dbReference type="Gene3D" id="3.20.20.140">
    <property type="entry name" value="Metal-dependent hydrolases"/>
    <property type="match status" value="1"/>
</dbReference>
<evidence type="ECO:0000313" key="3">
    <source>
        <dbReference type="Proteomes" id="UP000828390"/>
    </source>
</evidence>
<evidence type="ECO:0008006" key="4">
    <source>
        <dbReference type="Google" id="ProtNLM"/>
    </source>
</evidence>
<keyword evidence="3" id="KW-1185">Reference proteome</keyword>
<dbReference type="PANTHER" id="PTHR46363:SF1">
    <property type="entry name" value="DEOXYRIBONUCLEASE TATDN2-RELATED"/>
    <property type="match status" value="1"/>
</dbReference>
<sequence length="315" mass="36424">MVVSWLKGRPGTLDELPEFVKMHTLLKEHEVSPRQSEIMKHFCQFLGRLVPDKFQILPPNSVAVLLHWRVLHLISASLQVERCTFWKNFFTGPIFQKPQSDQEEETASMEGIHPNECQEVELPMAVDCHFHPNRLSEKTSIPWAEDITKLLYAGPVEPNHRVRLGGSVAVFCDPSTYPTISQLNALSCNIVVALGLHPHHARKSRRLLDEAVERLQRLLRSERVTAFGEIGIDHSDPESEWAYQSELLQRLTPLVKQEHVLVIHCRGMKDDCGTEAYLLLHHLKKRISRMQRIHLHCFTGYPYVLERWLEQFPET</sequence>
<dbReference type="EMBL" id="JAIWYP010000003">
    <property type="protein sequence ID" value="KAH3849486.1"/>
    <property type="molecule type" value="Genomic_DNA"/>
</dbReference>
<dbReference type="PANTHER" id="PTHR46363">
    <property type="entry name" value="DEOXYRIBONUCLEASE TATDN2-RELATED"/>
    <property type="match status" value="1"/>
</dbReference>
<reference evidence="2" key="1">
    <citation type="journal article" date="2019" name="bioRxiv">
        <title>The Genome of the Zebra Mussel, Dreissena polymorpha: A Resource for Invasive Species Research.</title>
        <authorList>
            <person name="McCartney M.A."/>
            <person name="Auch B."/>
            <person name="Kono T."/>
            <person name="Mallez S."/>
            <person name="Zhang Y."/>
            <person name="Obille A."/>
            <person name="Becker A."/>
            <person name="Abrahante J.E."/>
            <person name="Garbe J."/>
            <person name="Badalamenti J.P."/>
            <person name="Herman A."/>
            <person name="Mangelson H."/>
            <person name="Liachko I."/>
            <person name="Sullivan S."/>
            <person name="Sone E.D."/>
            <person name="Koren S."/>
            <person name="Silverstein K.A.T."/>
            <person name="Beckman K.B."/>
            <person name="Gohl D.M."/>
        </authorList>
    </citation>
    <scope>NUCLEOTIDE SEQUENCE</scope>
    <source>
        <strain evidence="2">Duluth1</strain>
        <tissue evidence="2">Whole animal</tissue>
    </source>
</reference>